<reference evidence="1 2" key="2">
    <citation type="journal article" date="2021" name="Curr. Genet.">
        <title>Genetic response to nitrogen starvation in the aggressive Eucalyptus foliar pathogen Teratosphaeria destructans.</title>
        <authorList>
            <person name="Havenga M."/>
            <person name="Wingfield B.D."/>
            <person name="Wingfield M.J."/>
            <person name="Dreyer L.L."/>
            <person name="Roets F."/>
            <person name="Aylward J."/>
        </authorList>
    </citation>
    <scope>NUCLEOTIDE SEQUENCE [LARGE SCALE GENOMIC DNA]</scope>
    <source>
        <strain evidence="1">CMW44962</strain>
    </source>
</reference>
<keyword evidence="2" id="KW-1185">Reference proteome</keyword>
<gene>
    <name evidence="1" type="ORF">Tdes44962_MAKER00463</name>
</gene>
<evidence type="ECO:0000313" key="1">
    <source>
        <dbReference type="EMBL" id="KAH9826500.1"/>
    </source>
</evidence>
<accession>A0A9W7SQ72</accession>
<organism evidence="1 2">
    <name type="scientific">Teratosphaeria destructans</name>
    <dbReference type="NCBI Taxonomy" id="418781"/>
    <lineage>
        <taxon>Eukaryota</taxon>
        <taxon>Fungi</taxon>
        <taxon>Dikarya</taxon>
        <taxon>Ascomycota</taxon>
        <taxon>Pezizomycotina</taxon>
        <taxon>Dothideomycetes</taxon>
        <taxon>Dothideomycetidae</taxon>
        <taxon>Mycosphaerellales</taxon>
        <taxon>Teratosphaeriaceae</taxon>
        <taxon>Teratosphaeria</taxon>
    </lineage>
</organism>
<dbReference type="AlphaFoldDB" id="A0A9W7SQ72"/>
<sequence length="159" mass="17406">MHGPVPEMNPVAQRLEWSGVQNVVQCLMKSGWTHPCAWTSVLRDNDVACLFVVQPRSSTACATQESCMSQTSILVRMHDEASMEQVERGGDLPDGGGSTLDCLSTIRFPCLKLEGFVIVQCPKANGYHDSIFSVSPRRRSLIFSSIVFAGYASLTPPEI</sequence>
<proteinExistence type="predicted"/>
<dbReference type="Proteomes" id="UP001138500">
    <property type="component" value="Unassembled WGS sequence"/>
</dbReference>
<name>A0A9W7SQ72_9PEZI</name>
<evidence type="ECO:0000313" key="2">
    <source>
        <dbReference type="Proteomes" id="UP001138500"/>
    </source>
</evidence>
<comment type="caution">
    <text evidence="1">The sequence shown here is derived from an EMBL/GenBank/DDBJ whole genome shotgun (WGS) entry which is preliminary data.</text>
</comment>
<reference evidence="1 2" key="1">
    <citation type="journal article" date="2018" name="IMA Fungus">
        <title>IMA Genome-F 10: Nine draft genome sequences of Claviceps purpurea s.lat., including C. arundinis, C. humidiphila, and C. cf. spartinae, pseudomolecules for the pitch canker pathogen Fusarium circinatum, draft genome of Davidsoniella eucalypti, Grosmannia galeiformis, Quambalaria eucalypti, and Teratosphaeria destructans.</title>
        <authorList>
            <person name="Wingfield B.D."/>
            <person name="Liu M."/>
            <person name="Nguyen H.D."/>
            <person name="Lane F.A."/>
            <person name="Morgan S.W."/>
            <person name="De Vos L."/>
            <person name="Wilken P.M."/>
            <person name="Duong T.A."/>
            <person name="Aylward J."/>
            <person name="Coetzee M.P."/>
            <person name="Dadej K."/>
            <person name="De Beer Z.W."/>
            <person name="Findlay W."/>
            <person name="Havenga M."/>
            <person name="Kolarik M."/>
            <person name="Menzies J.G."/>
            <person name="Naidoo K."/>
            <person name="Pochopski O."/>
            <person name="Shoukouhi P."/>
            <person name="Santana Q.C."/>
            <person name="Seifert K.A."/>
            <person name="Soal N."/>
            <person name="Steenkamp E.T."/>
            <person name="Tatham C.T."/>
            <person name="van der Nest M.A."/>
            <person name="Wingfield M.J."/>
        </authorList>
    </citation>
    <scope>NUCLEOTIDE SEQUENCE [LARGE SCALE GENOMIC DNA]</scope>
    <source>
        <strain evidence="1">CMW44962</strain>
    </source>
</reference>
<dbReference type="EMBL" id="RIBY02001978">
    <property type="protein sequence ID" value="KAH9826500.1"/>
    <property type="molecule type" value="Genomic_DNA"/>
</dbReference>
<dbReference type="OrthoDB" id="10524431at2759"/>
<protein>
    <submittedName>
        <fullName evidence="1">Uncharacterized protein</fullName>
    </submittedName>
</protein>